<gene>
    <name evidence="1" type="ORF">RPERSI_LOCUS34557</name>
</gene>
<feature type="non-terminal residue" evidence="1">
    <location>
        <position position="1"/>
    </location>
</feature>
<comment type="caution">
    <text evidence="1">The sequence shown here is derived from an EMBL/GenBank/DDBJ whole genome shotgun (WGS) entry which is preliminary data.</text>
</comment>
<evidence type="ECO:0000313" key="1">
    <source>
        <dbReference type="EMBL" id="CAG8847280.1"/>
    </source>
</evidence>
<reference evidence="1" key="1">
    <citation type="submission" date="2021-06" db="EMBL/GenBank/DDBJ databases">
        <authorList>
            <person name="Kallberg Y."/>
            <person name="Tangrot J."/>
            <person name="Rosling A."/>
        </authorList>
    </citation>
    <scope>NUCLEOTIDE SEQUENCE</scope>
    <source>
        <strain evidence="1">MA461A</strain>
    </source>
</reference>
<proteinExistence type="predicted"/>
<protein>
    <submittedName>
        <fullName evidence="1">36896_t:CDS:1</fullName>
    </submittedName>
</protein>
<accession>A0ACA9STI6</accession>
<keyword evidence="2" id="KW-1185">Reference proteome</keyword>
<feature type="non-terminal residue" evidence="1">
    <location>
        <position position="50"/>
    </location>
</feature>
<dbReference type="EMBL" id="CAJVQC010155167">
    <property type="protein sequence ID" value="CAG8847280.1"/>
    <property type="molecule type" value="Genomic_DNA"/>
</dbReference>
<organism evidence="1 2">
    <name type="scientific">Racocetra persica</name>
    <dbReference type="NCBI Taxonomy" id="160502"/>
    <lineage>
        <taxon>Eukaryota</taxon>
        <taxon>Fungi</taxon>
        <taxon>Fungi incertae sedis</taxon>
        <taxon>Mucoromycota</taxon>
        <taxon>Glomeromycotina</taxon>
        <taxon>Glomeromycetes</taxon>
        <taxon>Diversisporales</taxon>
        <taxon>Gigasporaceae</taxon>
        <taxon>Racocetra</taxon>
    </lineage>
</organism>
<dbReference type="Proteomes" id="UP000789920">
    <property type="component" value="Unassembled WGS sequence"/>
</dbReference>
<name>A0ACA9STI6_9GLOM</name>
<sequence length="50" mass="5576">LSSMTLESSTLVALYNDLSSIVSYYSSEKIEIENKNKSYPKHPGGRLLDP</sequence>
<evidence type="ECO:0000313" key="2">
    <source>
        <dbReference type="Proteomes" id="UP000789920"/>
    </source>
</evidence>